<reference evidence="1 2" key="1">
    <citation type="submission" date="2020-12" db="EMBL/GenBank/DDBJ databases">
        <title>Complete genome sequence of Erwinia phage pEa_SNUABM_5.</title>
        <authorList>
            <person name="Kim S.G."/>
            <person name="Lee S.B."/>
            <person name="Kwon J."/>
            <person name="Park S.C."/>
        </authorList>
    </citation>
    <scope>NUCLEOTIDE SEQUENCE [LARGE SCALE GENOMIC DNA]</scope>
</reference>
<evidence type="ECO:0000313" key="2">
    <source>
        <dbReference type="Proteomes" id="UP000596123"/>
    </source>
</evidence>
<name>A0A7T8IVV2_9CAUD</name>
<gene>
    <name evidence="1" type="ORF">pEaSNUABM5_00324</name>
</gene>
<evidence type="ECO:0000313" key="1">
    <source>
        <dbReference type="EMBL" id="QQO90466.1"/>
    </source>
</evidence>
<dbReference type="Proteomes" id="UP000596123">
    <property type="component" value="Segment"/>
</dbReference>
<proteinExistence type="predicted"/>
<keyword evidence="2" id="KW-1185">Reference proteome</keyword>
<dbReference type="EMBL" id="MW366843">
    <property type="protein sequence ID" value="QQO90466.1"/>
    <property type="molecule type" value="Genomic_DNA"/>
</dbReference>
<organism evidence="1 2">
    <name type="scientific">Erwinia phage pEa_SNUABM_5</name>
    <dbReference type="NCBI Taxonomy" id="2797313"/>
    <lineage>
        <taxon>Viruses</taxon>
        <taxon>Duplodnaviria</taxon>
        <taxon>Heunggongvirae</taxon>
        <taxon>Uroviricota</taxon>
        <taxon>Caudoviricetes</taxon>
        <taxon>Rivsvirus</taxon>
        <taxon>Rivsvirus SNUABM5</taxon>
    </lineage>
</organism>
<sequence>MKTYDPRSKLIRTNKSGQALVDVAVGEDTQTVAFTVPNVVIVAAVGESSSWSGQKFDGYAYLPNAEALNAFRAHLEKTKTYEEYSFIVDVSLKAITSEGIEVMRSKLTECPDRPWLWVNTDFSCKLWD</sequence>
<protein>
    <submittedName>
        <fullName evidence="1">Uncharacterized protein</fullName>
    </submittedName>
</protein>
<accession>A0A7T8IVV2</accession>